<proteinExistence type="inferred from homology"/>
<organism evidence="14">
    <name type="scientific">Guillardia theta (strain CCMP2712)</name>
    <name type="common">Cryptophyte</name>
    <dbReference type="NCBI Taxonomy" id="905079"/>
    <lineage>
        <taxon>Eukaryota</taxon>
        <taxon>Cryptophyceae</taxon>
        <taxon>Pyrenomonadales</taxon>
        <taxon>Geminigeraceae</taxon>
        <taxon>Guillardia</taxon>
    </lineage>
</organism>
<evidence type="ECO:0000256" key="7">
    <source>
        <dbReference type="ARBA" id="ARBA00023128"/>
    </source>
</evidence>
<evidence type="ECO:0000313" key="15">
    <source>
        <dbReference type="EnsemblProtists" id="EKX55274"/>
    </source>
</evidence>
<dbReference type="InterPro" id="IPR002123">
    <property type="entry name" value="Plipid/glycerol_acylTrfase"/>
</dbReference>
<keyword evidence="6" id="KW-0443">Lipid metabolism</keyword>
<evidence type="ECO:0000256" key="9">
    <source>
        <dbReference type="ARBA" id="ARBA00023315"/>
    </source>
</evidence>
<dbReference type="OMA" id="TTGWFNT"/>
<keyword evidence="8" id="KW-0472">Membrane</keyword>
<dbReference type="GO" id="GO:0005743">
    <property type="term" value="C:mitochondrial inner membrane"/>
    <property type="evidence" value="ECO:0007669"/>
    <property type="project" value="UniProtKB-SubCell"/>
</dbReference>
<dbReference type="Pfam" id="PF01553">
    <property type="entry name" value="Acyltransferase"/>
    <property type="match status" value="1"/>
</dbReference>
<comment type="catalytic activity">
    <reaction evidence="11">
        <text>1'-[1,2-diacyl-sn-glycero-3-phospho],3'-[1-acyl-sn-glycero-3-phospho]-glycerol + a 1,2-diacyl-sn-glycero-3-phosphocholine = a cardiolipin + a 1-acyl-sn-glycero-3-phosphocholine</text>
        <dbReference type="Rhea" id="RHEA:33731"/>
        <dbReference type="ChEBI" id="CHEBI:57643"/>
        <dbReference type="ChEBI" id="CHEBI:58168"/>
        <dbReference type="ChEBI" id="CHEBI:62237"/>
        <dbReference type="ChEBI" id="CHEBI:64743"/>
    </reaction>
    <physiologicalReaction direction="left-to-right" evidence="11">
        <dbReference type="Rhea" id="RHEA:33732"/>
    </physiologicalReaction>
    <physiologicalReaction direction="right-to-left" evidence="11">
        <dbReference type="Rhea" id="RHEA:33733"/>
    </physiologicalReaction>
</comment>
<gene>
    <name evidence="14" type="ORF">GUITHDRAFT_156767</name>
</gene>
<keyword evidence="4" id="KW-1000">Mitochondrion outer membrane</keyword>
<comment type="subcellular location">
    <subcellularLocation>
        <location evidence="1">Mitochondrion inner membrane</location>
        <topology evidence="1">Peripheral membrane protein</topology>
        <orientation evidence="1">Intermembrane side</orientation>
    </subcellularLocation>
    <subcellularLocation>
        <location evidence="10">Mitochondrion outer membrane</location>
        <topology evidence="10">Peripheral membrane protein</topology>
        <orientation evidence="10">Intermembrane side</orientation>
    </subcellularLocation>
</comment>
<dbReference type="GeneID" id="17311946"/>
<keyword evidence="7" id="KW-0496">Mitochondrion</keyword>
<dbReference type="PANTHER" id="PTHR12497:SF0">
    <property type="entry name" value="TAFAZZIN"/>
    <property type="match status" value="1"/>
</dbReference>
<dbReference type="InterPro" id="IPR000872">
    <property type="entry name" value="Tafazzin"/>
</dbReference>
<accession>L1K3X0</accession>
<dbReference type="RefSeq" id="XP_005842254.1">
    <property type="nucleotide sequence ID" value="XM_005842197.1"/>
</dbReference>
<evidence type="ECO:0000256" key="10">
    <source>
        <dbReference type="ARBA" id="ARBA00024323"/>
    </source>
</evidence>
<evidence type="ECO:0000259" key="13">
    <source>
        <dbReference type="SMART" id="SM00563"/>
    </source>
</evidence>
<evidence type="ECO:0000313" key="16">
    <source>
        <dbReference type="Proteomes" id="UP000011087"/>
    </source>
</evidence>
<dbReference type="GO" id="GO:0005741">
    <property type="term" value="C:mitochondrial outer membrane"/>
    <property type="evidence" value="ECO:0007669"/>
    <property type="project" value="UniProtKB-SubCell"/>
</dbReference>
<keyword evidence="3" id="KW-0808">Transferase</keyword>
<comment type="similarity">
    <text evidence="2 12">Belongs to the taffazin family.</text>
</comment>
<dbReference type="EMBL" id="JH992965">
    <property type="protein sequence ID" value="EKX55274.1"/>
    <property type="molecule type" value="Genomic_DNA"/>
</dbReference>
<reference evidence="16" key="2">
    <citation type="submission" date="2012-11" db="EMBL/GenBank/DDBJ databases">
        <authorList>
            <person name="Kuo A."/>
            <person name="Curtis B.A."/>
            <person name="Tanifuji G."/>
            <person name="Burki F."/>
            <person name="Gruber A."/>
            <person name="Irimia M."/>
            <person name="Maruyama S."/>
            <person name="Arias M.C."/>
            <person name="Ball S.G."/>
            <person name="Gile G.H."/>
            <person name="Hirakawa Y."/>
            <person name="Hopkins J.F."/>
            <person name="Rensing S.A."/>
            <person name="Schmutz J."/>
            <person name="Symeonidi A."/>
            <person name="Elias M."/>
            <person name="Eveleigh R.J."/>
            <person name="Herman E.K."/>
            <person name="Klute M.J."/>
            <person name="Nakayama T."/>
            <person name="Obornik M."/>
            <person name="Reyes-Prieto A."/>
            <person name="Armbrust E.V."/>
            <person name="Aves S.J."/>
            <person name="Beiko R.G."/>
            <person name="Coutinho P."/>
            <person name="Dacks J.B."/>
            <person name="Durnford D.G."/>
            <person name="Fast N.M."/>
            <person name="Green B.R."/>
            <person name="Grisdale C."/>
            <person name="Hempe F."/>
            <person name="Henrissat B."/>
            <person name="Hoppner M.P."/>
            <person name="Ishida K.-I."/>
            <person name="Kim E."/>
            <person name="Koreny L."/>
            <person name="Kroth P.G."/>
            <person name="Liu Y."/>
            <person name="Malik S.-B."/>
            <person name="Maier U.G."/>
            <person name="McRose D."/>
            <person name="Mock T."/>
            <person name="Neilson J.A."/>
            <person name="Onodera N.T."/>
            <person name="Poole A.M."/>
            <person name="Pritham E.J."/>
            <person name="Richards T.A."/>
            <person name="Rocap G."/>
            <person name="Roy S.W."/>
            <person name="Sarai C."/>
            <person name="Schaack S."/>
            <person name="Shirato S."/>
            <person name="Slamovits C.H."/>
            <person name="Spencer D.F."/>
            <person name="Suzuki S."/>
            <person name="Worden A.Z."/>
            <person name="Zauner S."/>
            <person name="Barry K."/>
            <person name="Bell C."/>
            <person name="Bharti A.K."/>
            <person name="Crow J.A."/>
            <person name="Grimwood J."/>
            <person name="Kramer R."/>
            <person name="Lindquist E."/>
            <person name="Lucas S."/>
            <person name="Salamov A."/>
            <person name="McFadden G.I."/>
            <person name="Lane C.E."/>
            <person name="Keeling P.J."/>
            <person name="Gray M.W."/>
            <person name="Grigoriev I.V."/>
            <person name="Archibald J.M."/>
        </authorList>
    </citation>
    <scope>NUCLEOTIDE SEQUENCE</scope>
    <source>
        <strain evidence="16">CCMP2712</strain>
    </source>
</reference>
<dbReference type="PRINTS" id="PR00979">
    <property type="entry name" value="TAFAZZIN"/>
</dbReference>
<dbReference type="eggNOG" id="KOG2847">
    <property type="taxonomic scope" value="Eukaryota"/>
</dbReference>
<protein>
    <recommendedName>
        <fullName evidence="12">Tafazzin family protein</fullName>
    </recommendedName>
</protein>
<dbReference type="EnsemblProtists" id="EKX55274">
    <property type="protein sequence ID" value="EKX55274"/>
    <property type="gene ID" value="GUITHDRAFT_156767"/>
</dbReference>
<dbReference type="PANTHER" id="PTHR12497">
    <property type="entry name" value="TAZ PROTEIN TAFAZZIN"/>
    <property type="match status" value="1"/>
</dbReference>
<evidence type="ECO:0000256" key="8">
    <source>
        <dbReference type="ARBA" id="ARBA00023136"/>
    </source>
</evidence>
<keyword evidence="9" id="KW-0012">Acyltransferase</keyword>
<feature type="domain" description="Phospholipid/glycerol acyltransferase" evidence="13">
    <location>
        <begin position="42"/>
        <end position="185"/>
    </location>
</feature>
<dbReference type="GO" id="GO:0008374">
    <property type="term" value="F:O-acyltransferase activity"/>
    <property type="evidence" value="ECO:0007669"/>
    <property type="project" value="TreeGrafter"/>
</dbReference>
<evidence type="ECO:0000256" key="1">
    <source>
        <dbReference type="ARBA" id="ARBA00004137"/>
    </source>
</evidence>
<sequence length="291" mass="32668">MSLGKLVSEFLMRRLNSLQVVEDSRHEAWLARIRSRPAGIPLITVANHESCCDDPGLMGALTPWDVAIDPIRMRWGLCTQEICFPKGKHLIHTFIGCGQALPIRRGGGVDQPLLFDVARELAAGRWVHVFPEARVVQSCTIGLDPLTRRTADELREMGRLKWGVGKLIAHSPVTPIIIPLYHKGMAGVMPQKNRLLSVFPRGGGYVVVRFGEEIKVDDLISEHESLYGPLPKVTTEGLQDGIINCRWESTQQEKLLYSAITRRIEHALLKLEEDSKEALECPCTRFVHKRT</sequence>
<evidence type="ECO:0000313" key="14">
    <source>
        <dbReference type="EMBL" id="EKX55274.1"/>
    </source>
</evidence>
<dbReference type="Proteomes" id="UP000011087">
    <property type="component" value="Unassembled WGS sequence"/>
</dbReference>
<evidence type="ECO:0000256" key="12">
    <source>
        <dbReference type="RuleBase" id="RU365062"/>
    </source>
</evidence>
<name>L1K3X0_GUITC</name>
<evidence type="ECO:0000256" key="11">
    <source>
        <dbReference type="ARBA" id="ARBA00047906"/>
    </source>
</evidence>
<keyword evidence="16" id="KW-1185">Reference proteome</keyword>
<evidence type="ECO:0000256" key="5">
    <source>
        <dbReference type="ARBA" id="ARBA00022792"/>
    </source>
</evidence>
<reference evidence="15" key="3">
    <citation type="submission" date="2016-03" db="UniProtKB">
        <authorList>
            <consortium name="EnsemblProtists"/>
        </authorList>
    </citation>
    <scope>IDENTIFICATION</scope>
</reference>
<keyword evidence="5" id="KW-0999">Mitochondrion inner membrane</keyword>
<dbReference type="AlphaFoldDB" id="L1K3X0"/>
<dbReference type="SUPFAM" id="SSF69593">
    <property type="entry name" value="Glycerol-3-phosphate (1)-acyltransferase"/>
    <property type="match status" value="1"/>
</dbReference>
<evidence type="ECO:0000256" key="3">
    <source>
        <dbReference type="ARBA" id="ARBA00022679"/>
    </source>
</evidence>
<dbReference type="PaxDb" id="55529-EKX55274"/>
<dbReference type="HOGENOM" id="CLU_046747_3_1_1"/>
<dbReference type="OrthoDB" id="193467at2759"/>
<evidence type="ECO:0000256" key="4">
    <source>
        <dbReference type="ARBA" id="ARBA00022787"/>
    </source>
</evidence>
<dbReference type="KEGG" id="gtt:GUITHDRAFT_156767"/>
<dbReference type="GO" id="GO:0006644">
    <property type="term" value="P:phospholipid metabolic process"/>
    <property type="evidence" value="ECO:0007669"/>
    <property type="project" value="InterPro"/>
</dbReference>
<dbReference type="SMART" id="SM00563">
    <property type="entry name" value="PlsC"/>
    <property type="match status" value="1"/>
</dbReference>
<reference evidence="14 16" key="1">
    <citation type="journal article" date="2012" name="Nature">
        <title>Algal genomes reveal evolutionary mosaicism and the fate of nucleomorphs.</title>
        <authorList>
            <consortium name="DOE Joint Genome Institute"/>
            <person name="Curtis B.A."/>
            <person name="Tanifuji G."/>
            <person name="Burki F."/>
            <person name="Gruber A."/>
            <person name="Irimia M."/>
            <person name="Maruyama S."/>
            <person name="Arias M.C."/>
            <person name="Ball S.G."/>
            <person name="Gile G.H."/>
            <person name="Hirakawa Y."/>
            <person name="Hopkins J.F."/>
            <person name="Kuo A."/>
            <person name="Rensing S.A."/>
            <person name="Schmutz J."/>
            <person name="Symeonidi A."/>
            <person name="Elias M."/>
            <person name="Eveleigh R.J."/>
            <person name="Herman E.K."/>
            <person name="Klute M.J."/>
            <person name="Nakayama T."/>
            <person name="Obornik M."/>
            <person name="Reyes-Prieto A."/>
            <person name="Armbrust E.V."/>
            <person name="Aves S.J."/>
            <person name="Beiko R.G."/>
            <person name="Coutinho P."/>
            <person name="Dacks J.B."/>
            <person name="Durnford D.G."/>
            <person name="Fast N.M."/>
            <person name="Green B.R."/>
            <person name="Grisdale C.J."/>
            <person name="Hempel F."/>
            <person name="Henrissat B."/>
            <person name="Hoppner M.P."/>
            <person name="Ishida K."/>
            <person name="Kim E."/>
            <person name="Koreny L."/>
            <person name="Kroth P.G."/>
            <person name="Liu Y."/>
            <person name="Malik S.B."/>
            <person name="Maier U.G."/>
            <person name="McRose D."/>
            <person name="Mock T."/>
            <person name="Neilson J.A."/>
            <person name="Onodera N.T."/>
            <person name="Poole A.M."/>
            <person name="Pritham E.J."/>
            <person name="Richards T.A."/>
            <person name="Rocap G."/>
            <person name="Roy S.W."/>
            <person name="Sarai C."/>
            <person name="Schaack S."/>
            <person name="Shirato S."/>
            <person name="Slamovits C.H."/>
            <person name="Spencer D.F."/>
            <person name="Suzuki S."/>
            <person name="Worden A.Z."/>
            <person name="Zauner S."/>
            <person name="Barry K."/>
            <person name="Bell C."/>
            <person name="Bharti A.K."/>
            <person name="Crow J.A."/>
            <person name="Grimwood J."/>
            <person name="Kramer R."/>
            <person name="Lindquist E."/>
            <person name="Lucas S."/>
            <person name="Salamov A."/>
            <person name="McFadden G.I."/>
            <person name="Lane C.E."/>
            <person name="Keeling P.J."/>
            <person name="Gray M.W."/>
            <person name="Grigoriev I.V."/>
            <person name="Archibald J.M."/>
        </authorList>
    </citation>
    <scope>NUCLEOTIDE SEQUENCE</scope>
    <source>
        <strain evidence="14 16">CCMP2712</strain>
    </source>
</reference>
<evidence type="ECO:0000256" key="6">
    <source>
        <dbReference type="ARBA" id="ARBA00023098"/>
    </source>
</evidence>
<evidence type="ECO:0000256" key="2">
    <source>
        <dbReference type="ARBA" id="ARBA00010524"/>
    </source>
</evidence>
<dbReference type="STRING" id="905079.L1K3X0"/>
<dbReference type="CDD" id="cd07989">
    <property type="entry name" value="LPLAT_AGPAT-like"/>
    <property type="match status" value="1"/>
</dbReference>